<sequence length="459" mass="52056">MAKYKAYPEYKDSGVEWWGEVPITWSIFKLKFGLSEPLVYGANEAALDDNPNNPRYIRITDMNPDGTLRRDTFKSLPKMIAEPYMLIDGDILLARSGATVGKSFYYRSIFGASCFAGYLIRARFNREKIIPRLAYWFCQSSIYWQYISGSQIQATIQNVSAEKYSDLYLSAPLEYAEQVRVVNFLDHETAKIDNLIEKQQQLIELLKEKRQAVISHAVTKGLNPDVPMKDSGVEWLGEVPEHWLCTKIKYIALLTPKKSSVTFKNNDECTFIPMEKLKRNSLVTDESKLIRDVISGYTYFEDDDLLLAKVTPCFENKNIAVARGLVNRIGFGSTEIYVLRPTEKIRVNYLLYRLQEDNFIRAATGAMTGAGGLKRVPSDFLLNYPIAIPPKPEMDAIVDYLNEQEVHYDLMEKNATQAVQLLQERRAALISAAVTGKIDVRGWVAPNACDAEVSQEATA</sequence>
<dbReference type="SUPFAM" id="SSF116734">
    <property type="entry name" value="DNA methylase specificity domain"/>
    <property type="match status" value="2"/>
</dbReference>
<dbReference type="GO" id="GO:0003677">
    <property type="term" value="F:DNA binding"/>
    <property type="evidence" value="ECO:0007669"/>
    <property type="project" value="UniProtKB-KW"/>
</dbReference>
<dbReference type="GO" id="GO:0009307">
    <property type="term" value="P:DNA restriction-modification system"/>
    <property type="evidence" value="ECO:0007669"/>
    <property type="project" value="UniProtKB-KW"/>
</dbReference>
<keyword evidence="1" id="KW-0680">Restriction system</keyword>
<dbReference type="Gene3D" id="3.90.220.20">
    <property type="entry name" value="DNA methylase specificity domains"/>
    <property type="match status" value="2"/>
</dbReference>
<proteinExistence type="predicted"/>
<keyword evidence="3" id="KW-0255">Endonuclease</keyword>
<evidence type="ECO:0000313" key="3">
    <source>
        <dbReference type="EMBL" id="TBM31477.1"/>
    </source>
</evidence>
<comment type="caution">
    <text evidence="3">The sequence shown here is derived from an EMBL/GenBank/DDBJ whole genome shotgun (WGS) entry which is preliminary data.</text>
</comment>
<evidence type="ECO:0000313" key="4">
    <source>
        <dbReference type="Proteomes" id="UP000293380"/>
    </source>
</evidence>
<organism evidence="3 4">
    <name type="scientific">Hafnia paralvei</name>
    <dbReference type="NCBI Taxonomy" id="546367"/>
    <lineage>
        <taxon>Bacteria</taxon>
        <taxon>Pseudomonadati</taxon>
        <taxon>Pseudomonadota</taxon>
        <taxon>Gammaproteobacteria</taxon>
        <taxon>Enterobacterales</taxon>
        <taxon>Hafniaceae</taxon>
        <taxon>Hafnia</taxon>
    </lineage>
</organism>
<keyword evidence="2" id="KW-0238">DNA-binding</keyword>
<evidence type="ECO:0000256" key="2">
    <source>
        <dbReference type="ARBA" id="ARBA00023125"/>
    </source>
</evidence>
<dbReference type="RefSeq" id="WP_130958990.1">
    <property type="nucleotide sequence ID" value="NZ_SITD01000027.1"/>
</dbReference>
<name>A0A4V2J873_9GAMM</name>
<reference evidence="3 4" key="1">
    <citation type="submission" date="2019-02" db="EMBL/GenBank/DDBJ databases">
        <title>Comparative genomic analysis of the Hafnia genus genomes.</title>
        <authorList>
            <person name="Zhiqiu Y."/>
            <person name="Chao Y."/>
            <person name="Yuhui D."/>
            <person name="Di H."/>
            <person name="Bin L."/>
        </authorList>
    </citation>
    <scope>NUCLEOTIDE SEQUENCE [LARGE SCALE GENOMIC DNA]</scope>
    <source>
        <strain evidence="3 4">PCM_1194</strain>
    </source>
</reference>
<dbReference type="PANTHER" id="PTHR43140:SF1">
    <property type="entry name" value="TYPE I RESTRICTION ENZYME ECOKI SPECIFICITY SUBUNIT"/>
    <property type="match status" value="1"/>
</dbReference>
<dbReference type="InterPro" id="IPR044946">
    <property type="entry name" value="Restrct_endonuc_typeI_TRD_sf"/>
</dbReference>
<dbReference type="CDD" id="cd17260">
    <property type="entry name" value="RMtype1_S_EcoEI-TRD1-CR1_like"/>
    <property type="match status" value="1"/>
</dbReference>
<keyword evidence="3" id="KW-0378">Hydrolase</keyword>
<dbReference type="Gene3D" id="1.10.287.1120">
    <property type="entry name" value="Bipartite methylase S protein"/>
    <property type="match status" value="1"/>
</dbReference>
<dbReference type="InterPro" id="IPR051212">
    <property type="entry name" value="Type-I_RE_S_subunit"/>
</dbReference>
<dbReference type="GO" id="GO:0004519">
    <property type="term" value="F:endonuclease activity"/>
    <property type="evidence" value="ECO:0007669"/>
    <property type="project" value="UniProtKB-KW"/>
</dbReference>
<evidence type="ECO:0000256" key="1">
    <source>
        <dbReference type="ARBA" id="ARBA00022747"/>
    </source>
</evidence>
<dbReference type="PANTHER" id="PTHR43140">
    <property type="entry name" value="TYPE-1 RESTRICTION ENZYME ECOKI SPECIFICITY PROTEIN"/>
    <property type="match status" value="1"/>
</dbReference>
<accession>A0A4V2J873</accession>
<protein>
    <submittedName>
        <fullName evidence="3">Restriction endonuclease subunit S</fullName>
    </submittedName>
</protein>
<gene>
    <name evidence="3" type="ORF">EYY89_03060</name>
</gene>
<dbReference type="EMBL" id="SITD01000027">
    <property type="protein sequence ID" value="TBM31477.1"/>
    <property type="molecule type" value="Genomic_DNA"/>
</dbReference>
<dbReference type="Proteomes" id="UP000293380">
    <property type="component" value="Unassembled WGS sequence"/>
</dbReference>
<keyword evidence="3" id="KW-0540">Nuclease</keyword>
<dbReference type="AlphaFoldDB" id="A0A4V2J873"/>
<dbReference type="CDD" id="cd17521">
    <property type="entry name" value="RMtype1_S_Sau13435ORF2165P_TRD2-CR2_like"/>
    <property type="match status" value="1"/>
</dbReference>